<dbReference type="EMBL" id="CAVMJV010000093">
    <property type="protein sequence ID" value="CAK5092199.1"/>
    <property type="molecule type" value="Genomic_DNA"/>
</dbReference>
<accession>A0ACB1ANQ3</accession>
<sequence length="71" mass="7925">MMKQAVICKNSGNLLLMTSETAKIKKETKQWRAALFSTPATKFTATTTPAREWRGGILEGGRVFADKTCRF</sequence>
<comment type="caution">
    <text evidence="1">The sequence shown here is derived from an EMBL/GenBank/DDBJ whole genome shotgun (WGS) entry which is preliminary data.</text>
</comment>
<gene>
    <name evidence="1" type="ORF">MENTE1834_LOCUS40075</name>
</gene>
<evidence type="ECO:0000313" key="1">
    <source>
        <dbReference type="EMBL" id="CAK5092199.1"/>
    </source>
</evidence>
<organism evidence="1 2">
    <name type="scientific">Meloidogyne enterolobii</name>
    <name type="common">Root-knot nematode worm</name>
    <name type="synonym">Meloidogyne mayaguensis</name>
    <dbReference type="NCBI Taxonomy" id="390850"/>
    <lineage>
        <taxon>Eukaryota</taxon>
        <taxon>Metazoa</taxon>
        <taxon>Ecdysozoa</taxon>
        <taxon>Nematoda</taxon>
        <taxon>Chromadorea</taxon>
        <taxon>Rhabditida</taxon>
        <taxon>Tylenchina</taxon>
        <taxon>Tylenchomorpha</taxon>
        <taxon>Tylenchoidea</taxon>
        <taxon>Meloidogynidae</taxon>
        <taxon>Meloidogyninae</taxon>
        <taxon>Meloidogyne</taxon>
    </lineage>
</organism>
<proteinExistence type="predicted"/>
<keyword evidence="2" id="KW-1185">Reference proteome</keyword>
<evidence type="ECO:0000313" key="2">
    <source>
        <dbReference type="Proteomes" id="UP001497535"/>
    </source>
</evidence>
<dbReference type="Proteomes" id="UP001497535">
    <property type="component" value="Unassembled WGS sequence"/>
</dbReference>
<reference evidence="1" key="1">
    <citation type="submission" date="2023-11" db="EMBL/GenBank/DDBJ databases">
        <authorList>
            <person name="Poullet M."/>
        </authorList>
    </citation>
    <scope>NUCLEOTIDE SEQUENCE</scope>
    <source>
        <strain evidence="1">E1834</strain>
    </source>
</reference>
<name>A0ACB1ANQ3_MELEN</name>
<protein>
    <submittedName>
        <fullName evidence="1">Uncharacterized protein</fullName>
    </submittedName>
</protein>